<dbReference type="KEGG" id="cput:CONPUDRAFT_155091"/>
<evidence type="ECO:0000256" key="1">
    <source>
        <dbReference type="SAM" id="MobiDB-lite"/>
    </source>
</evidence>
<gene>
    <name evidence="3" type="ORF">CONPUDRAFT_155091</name>
</gene>
<evidence type="ECO:0000313" key="4">
    <source>
        <dbReference type="Proteomes" id="UP000053558"/>
    </source>
</evidence>
<keyword evidence="4" id="KW-1185">Reference proteome</keyword>
<accession>A0A5M3MKV5</accession>
<feature type="region of interest" description="Disordered" evidence="1">
    <location>
        <begin position="1"/>
        <end position="67"/>
    </location>
</feature>
<feature type="compositionally biased region" description="Polar residues" evidence="1">
    <location>
        <begin position="233"/>
        <end position="245"/>
    </location>
</feature>
<sequence length="795" mass="88030">MTSLFDNNIDVQQAGPCSRRPSERARVQIKERQEQETLRVKKATPKQTQPPVAMSRTSMKGTLTQQVRASSFSSKSVALPAMPPIHNKQSDFSVVARASLHPRAPTHRVQAPQTMAPCPAPRMTAYRVQAEAEDDSLEDIIPVLMADLDAEEAEHAHRVKARGSRFSRACYNNDTVKDERMSRSSSSQGLKRCNARSLPTSDDEDNDVSMPTSLTAAHAAKRTRYTPDDTEDYTSMSDKSLTASAPGQGPPPLPSDGTEPEDNEDHLIPPERHTFQPGRVNINHYHNAEGTIHNLAVAYFIAYAITHNIWADDLTLTIWAKEAWDLARRHYNSRITYDNAIIGMMKKCVSTSTGKVKELIAPLVSTLYGFNLTPDARAHAHNKKRAKFLLKDFNMTWKNVGSARQNIPASGMYEHPILQAALNAIWFKGPRQYGRRFPKQFKPLPIPALALLWTAVVNCLDEWAVDGKHQNIDFAKPRYLKHLKDHIANLEKFQKVAEDAHSDMFERWRDDILIKARTNANASDDEDEGDSSAEAPGSLTLCDSIFINAINVYRSSSSASSAPASEQDGSDQDIGRGDDSATGISVRALLEVSEPQQENFASDSDFNGPGRDHNDDEHDADNRDDDNRDNDNRDNVVVDVNDAPFGCDDGGGDVRSLSDSTHKDAAESALPDAAMDEAESGFLPPKKPGATKGKKAGPRYTVSSYWDYMDDSIERFDQQAELDVARRILPPGTTFVQAKDTELKRLLGLVLQADMMEFQGSDDSSIRDAKSALNGLAGTSPLIPEWQVFIQKELC</sequence>
<feature type="compositionally biased region" description="Basic and acidic residues" evidence="1">
    <location>
        <begin position="265"/>
        <end position="274"/>
    </location>
</feature>
<feature type="region of interest" description="Disordered" evidence="1">
    <location>
        <begin position="556"/>
        <end position="580"/>
    </location>
</feature>
<dbReference type="GeneID" id="19203370"/>
<dbReference type="AlphaFoldDB" id="A0A5M3MKV5"/>
<dbReference type="InterPro" id="IPR045341">
    <property type="entry name" value="DUF6532"/>
</dbReference>
<feature type="compositionally biased region" description="Basic and acidic residues" evidence="1">
    <location>
        <begin position="20"/>
        <end position="39"/>
    </location>
</feature>
<feature type="compositionally biased region" description="Basic and acidic residues" evidence="1">
    <location>
        <begin position="625"/>
        <end position="636"/>
    </location>
</feature>
<feature type="domain" description="DUF6532" evidence="2">
    <location>
        <begin position="296"/>
        <end position="493"/>
    </location>
</feature>
<organism evidence="3 4">
    <name type="scientific">Coniophora puteana (strain RWD-64-598)</name>
    <name type="common">Brown rot fungus</name>
    <dbReference type="NCBI Taxonomy" id="741705"/>
    <lineage>
        <taxon>Eukaryota</taxon>
        <taxon>Fungi</taxon>
        <taxon>Dikarya</taxon>
        <taxon>Basidiomycota</taxon>
        <taxon>Agaricomycotina</taxon>
        <taxon>Agaricomycetes</taxon>
        <taxon>Agaricomycetidae</taxon>
        <taxon>Boletales</taxon>
        <taxon>Coniophorineae</taxon>
        <taxon>Coniophoraceae</taxon>
        <taxon>Coniophora</taxon>
    </lineage>
</organism>
<evidence type="ECO:0000259" key="2">
    <source>
        <dbReference type="Pfam" id="PF20149"/>
    </source>
</evidence>
<dbReference type="Pfam" id="PF20149">
    <property type="entry name" value="DUF6532"/>
    <property type="match status" value="1"/>
</dbReference>
<proteinExistence type="predicted"/>
<feature type="region of interest" description="Disordered" evidence="1">
    <location>
        <begin position="177"/>
        <end position="277"/>
    </location>
</feature>
<protein>
    <recommendedName>
        <fullName evidence="2">DUF6532 domain-containing protein</fullName>
    </recommendedName>
</protein>
<feature type="compositionally biased region" description="Polar residues" evidence="1">
    <location>
        <begin position="594"/>
        <end position="605"/>
    </location>
</feature>
<dbReference type="OrthoDB" id="2751838at2759"/>
<feature type="compositionally biased region" description="Polar residues" evidence="1">
    <location>
        <begin position="45"/>
        <end position="67"/>
    </location>
</feature>
<comment type="caution">
    <text evidence="3">The sequence shown here is derived from an EMBL/GenBank/DDBJ whole genome shotgun (WGS) entry which is preliminary data.</text>
</comment>
<name>A0A5M3MKV5_CONPW</name>
<reference evidence="4" key="1">
    <citation type="journal article" date="2012" name="Science">
        <title>The Paleozoic origin of enzymatic lignin decomposition reconstructed from 31 fungal genomes.</title>
        <authorList>
            <person name="Floudas D."/>
            <person name="Binder M."/>
            <person name="Riley R."/>
            <person name="Barry K."/>
            <person name="Blanchette R.A."/>
            <person name="Henrissat B."/>
            <person name="Martinez A.T."/>
            <person name="Otillar R."/>
            <person name="Spatafora J.W."/>
            <person name="Yadav J.S."/>
            <person name="Aerts A."/>
            <person name="Benoit I."/>
            <person name="Boyd A."/>
            <person name="Carlson A."/>
            <person name="Copeland A."/>
            <person name="Coutinho P.M."/>
            <person name="de Vries R.P."/>
            <person name="Ferreira P."/>
            <person name="Findley K."/>
            <person name="Foster B."/>
            <person name="Gaskell J."/>
            <person name="Glotzer D."/>
            <person name="Gorecki P."/>
            <person name="Heitman J."/>
            <person name="Hesse C."/>
            <person name="Hori C."/>
            <person name="Igarashi K."/>
            <person name="Jurgens J.A."/>
            <person name="Kallen N."/>
            <person name="Kersten P."/>
            <person name="Kohler A."/>
            <person name="Kuees U."/>
            <person name="Kumar T.K.A."/>
            <person name="Kuo A."/>
            <person name="LaButti K."/>
            <person name="Larrondo L.F."/>
            <person name="Lindquist E."/>
            <person name="Ling A."/>
            <person name="Lombard V."/>
            <person name="Lucas S."/>
            <person name="Lundell T."/>
            <person name="Martin R."/>
            <person name="McLaughlin D.J."/>
            <person name="Morgenstern I."/>
            <person name="Morin E."/>
            <person name="Murat C."/>
            <person name="Nagy L.G."/>
            <person name="Nolan M."/>
            <person name="Ohm R.A."/>
            <person name="Patyshakuliyeva A."/>
            <person name="Rokas A."/>
            <person name="Ruiz-Duenas F.J."/>
            <person name="Sabat G."/>
            <person name="Salamov A."/>
            <person name="Samejima M."/>
            <person name="Schmutz J."/>
            <person name="Slot J.C."/>
            <person name="St John F."/>
            <person name="Stenlid J."/>
            <person name="Sun H."/>
            <person name="Sun S."/>
            <person name="Syed K."/>
            <person name="Tsang A."/>
            <person name="Wiebenga A."/>
            <person name="Young D."/>
            <person name="Pisabarro A."/>
            <person name="Eastwood D.C."/>
            <person name="Martin F."/>
            <person name="Cullen D."/>
            <person name="Grigoriev I.V."/>
            <person name="Hibbett D.S."/>
        </authorList>
    </citation>
    <scope>NUCLEOTIDE SEQUENCE [LARGE SCALE GENOMIC DNA]</scope>
    <source>
        <strain evidence="4">RWD-64-598 SS2</strain>
    </source>
</reference>
<feature type="region of interest" description="Disordered" evidence="1">
    <location>
        <begin position="593"/>
        <end position="696"/>
    </location>
</feature>
<feature type="compositionally biased region" description="Low complexity" evidence="1">
    <location>
        <begin position="556"/>
        <end position="565"/>
    </location>
</feature>
<feature type="compositionally biased region" description="Polar residues" evidence="1">
    <location>
        <begin position="1"/>
        <end position="11"/>
    </location>
</feature>
<dbReference type="EMBL" id="JH711580">
    <property type="protein sequence ID" value="EIW79696.1"/>
    <property type="molecule type" value="Genomic_DNA"/>
</dbReference>
<evidence type="ECO:0000313" key="3">
    <source>
        <dbReference type="EMBL" id="EIW79696.1"/>
    </source>
</evidence>
<dbReference type="Proteomes" id="UP000053558">
    <property type="component" value="Unassembled WGS sequence"/>
</dbReference>
<dbReference type="RefSeq" id="XP_007770066.1">
    <property type="nucleotide sequence ID" value="XM_007771876.1"/>
</dbReference>